<dbReference type="InterPro" id="IPR001611">
    <property type="entry name" value="Leu-rich_rpt"/>
</dbReference>
<dbReference type="PANTHER" id="PTHR45842">
    <property type="entry name" value="SYNAPTIC ADHESION-LIKE MOLECULE SALM"/>
    <property type="match status" value="1"/>
</dbReference>
<accession>A0A8C5UNT3</accession>
<evidence type="ECO:0000313" key="8">
    <source>
        <dbReference type="Proteomes" id="UP000694394"/>
    </source>
</evidence>
<protein>
    <submittedName>
        <fullName evidence="7">Leucine rich alpha-2-glycoprotein 1</fullName>
    </submittedName>
</protein>
<dbReference type="GO" id="GO:0005615">
    <property type="term" value="C:extracellular space"/>
    <property type="evidence" value="ECO:0007669"/>
    <property type="project" value="Ensembl"/>
</dbReference>
<keyword evidence="8" id="KW-1185">Reference proteome</keyword>
<dbReference type="GO" id="GO:0035313">
    <property type="term" value="P:wound healing, spreading of epidermal cells"/>
    <property type="evidence" value="ECO:0007669"/>
    <property type="project" value="Ensembl"/>
</dbReference>
<dbReference type="SUPFAM" id="SSF52058">
    <property type="entry name" value="L domain-like"/>
    <property type="match status" value="1"/>
</dbReference>
<dbReference type="InterPro" id="IPR003591">
    <property type="entry name" value="Leu-rich_rpt_typical-subtyp"/>
</dbReference>
<evidence type="ECO:0000313" key="7">
    <source>
        <dbReference type="Ensembl" id="ENSMICP00000002299.2"/>
    </source>
</evidence>
<dbReference type="GO" id="GO:0001938">
    <property type="term" value="P:positive regulation of endothelial cell proliferation"/>
    <property type="evidence" value="ECO:0007669"/>
    <property type="project" value="Ensembl"/>
</dbReference>
<reference evidence="7" key="1">
    <citation type="submission" date="2016-12" db="EMBL/GenBank/DDBJ databases">
        <title>Mouse lemur reference genome and diversity panel.</title>
        <authorList>
            <person name="Harris R."/>
            <person name="Larsen P."/>
            <person name="Liu Y."/>
            <person name="Hughes D.S."/>
            <person name="Murali S."/>
            <person name="Raveendran M."/>
            <person name="Korchina V."/>
            <person name="Wang M."/>
            <person name="Jhangiani S."/>
            <person name="Bandaranaike D."/>
            <person name="Bellair M."/>
            <person name="Blankenburg K."/>
            <person name="Chao H."/>
            <person name="Dahdouli M."/>
            <person name="Dinh H."/>
            <person name="Doddapaneni H."/>
            <person name="English A."/>
            <person name="Firestine M."/>
            <person name="Gnanaolivu R."/>
            <person name="Gross S."/>
            <person name="Hernandez B."/>
            <person name="Javaid M."/>
            <person name="Jayaseelan J."/>
            <person name="Jones J."/>
            <person name="Khan Z."/>
            <person name="Kovar C."/>
            <person name="Kurapati P."/>
            <person name="Le B."/>
            <person name="Lee S."/>
            <person name="Li M."/>
            <person name="Mathew T."/>
            <person name="Narasimhan A."/>
            <person name="Ngo D."/>
            <person name="Nguyen L."/>
            <person name="Okwuonu G."/>
            <person name="Ongeri F."/>
            <person name="Osuji N."/>
            <person name="Pu L.-L."/>
            <person name="Puazo M."/>
            <person name="Quiroz J."/>
            <person name="Raj R."/>
            <person name="Rajbhandari K."/>
            <person name="Reid J.G."/>
            <person name="Santibanez J."/>
            <person name="Sexton D."/>
            <person name="Skinner E."/>
            <person name="Vee V."/>
            <person name="Weissenberger G."/>
            <person name="Wu Y."/>
            <person name="Xin Y."/>
            <person name="Han Y."/>
            <person name="Campbell C."/>
            <person name="Brown A."/>
            <person name="Sullivan B."/>
            <person name="Shelton J."/>
            <person name="Brown S."/>
            <person name="Dudchenko O."/>
            <person name="Machol I."/>
            <person name="Durand N."/>
            <person name="Shamim M."/>
            <person name="Lieberman A."/>
            <person name="Muzny D.M."/>
            <person name="Richards S."/>
            <person name="Yoder A."/>
            <person name="Worley K.C."/>
            <person name="Rogers J."/>
            <person name="Gibbs R.A."/>
        </authorList>
    </citation>
    <scope>NUCLEOTIDE SEQUENCE [LARGE SCALE GENOMIC DNA]</scope>
</reference>
<reference evidence="7" key="3">
    <citation type="submission" date="2025-09" db="UniProtKB">
        <authorList>
            <consortium name="Ensembl"/>
        </authorList>
    </citation>
    <scope>IDENTIFICATION</scope>
</reference>
<dbReference type="PRINTS" id="PR00019">
    <property type="entry name" value="LEURICHRPT"/>
</dbReference>
<evidence type="ECO:0000256" key="3">
    <source>
        <dbReference type="ARBA" id="ARBA00022737"/>
    </source>
</evidence>
<dbReference type="GO" id="GO:0060054">
    <property type="term" value="P:positive regulation of epithelial cell proliferation involved in wound healing"/>
    <property type="evidence" value="ECO:0007669"/>
    <property type="project" value="Ensembl"/>
</dbReference>
<dbReference type="AlphaFoldDB" id="A0A8C5UNT3"/>
<dbReference type="GO" id="GO:0030511">
    <property type="term" value="P:positive regulation of transforming growth factor beta receptor signaling pathway"/>
    <property type="evidence" value="ECO:0007669"/>
    <property type="project" value="Ensembl"/>
</dbReference>
<evidence type="ECO:0000256" key="1">
    <source>
        <dbReference type="ARBA" id="ARBA00022614"/>
    </source>
</evidence>
<dbReference type="PANTHER" id="PTHR45842:SF12">
    <property type="entry name" value="KEKKON 5, ISOFORM A"/>
    <property type="match status" value="1"/>
</dbReference>
<dbReference type="GO" id="GO:0051546">
    <property type="term" value="P:keratinocyte migration"/>
    <property type="evidence" value="ECO:0007669"/>
    <property type="project" value="Ensembl"/>
</dbReference>
<dbReference type="GO" id="GO:0005114">
    <property type="term" value="F:type II transforming growth factor beta receptor binding"/>
    <property type="evidence" value="ECO:0007669"/>
    <property type="project" value="Ensembl"/>
</dbReference>
<sequence length="386" mass="42579">MSFWSRQRYQRTLFLLLLSLASARGVTPTPKGCVVFQSEKGSSISCHPPAQVPRSLPADTFHLVVEFFNLTQLPPDILQGASKLQELHLSSNRLEGLAAEFLLPAPGLRVLDLTRNALAGLPPGLLRASAALETLVLKENRLEVLEASWLHGLKALEFLDLSGNRLRELPAGLLANLTRLRTLDLGGNRLEALPPGLLRGPLRLERLHLEGNRLRVLAKELLGPQPDLRLLFLNDNQLAEVEAGAFRGLRRLDMLDLSNNSLASVPEGLWAPLAQRGRDMQDGFDISRNPWVCDQKLNDLYRWLQATKDKMFSQDDTRCAGPEAAKGQTLLAVAGAQVDLLRLQGDGGGKKRHGPGPGVWDEGSLVHGHWNQCPVWLLFSLPLPRN</sequence>
<organism evidence="7 8">
    <name type="scientific">Microcebus murinus</name>
    <name type="common">Gray mouse lemur</name>
    <name type="synonym">Lemur murinus</name>
    <dbReference type="NCBI Taxonomy" id="30608"/>
    <lineage>
        <taxon>Eukaryota</taxon>
        <taxon>Metazoa</taxon>
        <taxon>Chordata</taxon>
        <taxon>Craniata</taxon>
        <taxon>Vertebrata</taxon>
        <taxon>Euteleostomi</taxon>
        <taxon>Mammalia</taxon>
        <taxon>Eutheria</taxon>
        <taxon>Euarchontoglires</taxon>
        <taxon>Primates</taxon>
        <taxon>Strepsirrhini</taxon>
        <taxon>Lemuriformes</taxon>
        <taxon>Cheirogaleidae</taxon>
        <taxon>Microcebus</taxon>
    </lineage>
</organism>
<dbReference type="SMART" id="SM00369">
    <property type="entry name" value="LRR_TYP"/>
    <property type="match status" value="8"/>
</dbReference>
<dbReference type="GO" id="GO:0010718">
    <property type="term" value="P:positive regulation of epithelial to mesenchymal transition"/>
    <property type="evidence" value="ECO:0007669"/>
    <property type="project" value="Ensembl"/>
</dbReference>
<dbReference type="InterPro" id="IPR050467">
    <property type="entry name" value="LRFN"/>
</dbReference>
<feature type="domain" description="LRRCT" evidence="6">
    <location>
        <begin position="289"/>
        <end position="339"/>
    </location>
</feature>
<dbReference type="GO" id="GO:0045766">
    <property type="term" value="P:positive regulation of angiogenesis"/>
    <property type="evidence" value="ECO:0007669"/>
    <property type="project" value="Ensembl"/>
</dbReference>
<dbReference type="FunFam" id="3.80.10.10:FF:001783">
    <property type="entry name" value="Leucine-rich HEV glycoprotein"/>
    <property type="match status" value="1"/>
</dbReference>
<name>A0A8C5UNT3_MICMU</name>
<dbReference type="GO" id="GO:0010838">
    <property type="term" value="P:positive regulation of keratinocyte proliferation"/>
    <property type="evidence" value="ECO:0007669"/>
    <property type="project" value="Ensembl"/>
</dbReference>
<proteinExistence type="predicted"/>
<dbReference type="Proteomes" id="UP000694394">
    <property type="component" value="Chromosome 24"/>
</dbReference>
<evidence type="ECO:0000259" key="6">
    <source>
        <dbReference type="SMART" id="SM00082"/>
    </source>
</evidence>
<dbReference type="GO" id="GO:0009617">
    <property type="term" value="P:response to bacterium"/>
    <property type="evidence" value="ECO:0007669"/>
    <property type="project" value="Ensembl"/>
</dbReference>
<feature type="chain" id="PRO_5034685919" evidence="5">
    <location>
        <begin position="24"/>
        <end position="386"/>
    </location>
</feature>
<keyword evidence="3" id="KW-0677">Repeat</keyword>
<reference evidence="7" key="2">
    <citation type="submission" date="2025-08" db="UniProtKB">
        <authorList>
            <consortium name="Ensembl"/>
        </authorList>
    </citation>
    <scope>IDENTIFICATION</scope>
</reference>
<gene>
    <name evidence="7" type="primary">LRG1</name>
</gene>
<dbReference type="SMART" id="SM00082">
    <property type="entry name" value="LRRCT"/>
    <property type="match status" value="1"/>
</dbReference>
<dbReference type="InterPro" id="IPR032675">
    <property type="entry name" value="LRR_dom_sf"/>
</dbReference>
<dbReference type="GO" id="GO:0034713">
    <property type="term" value="F:type I transforming growth factor beta receptor binding"/>
    <property type="evidence" value="ECO:0007669"/>
    <property type="project" value="Ensembl"/>
</dbReference>
<dbReference type="GO" id="GO:0061756">
    <property type="term" value="P:leukocyte adhesion to vascular endothelial cell"/>
    <property type="evidence" value="ECO:0007669"/>
    <property type="project" value="Ensembl"/>
</dbReference>
<keyword evidence="1" id="KW-0433">Leucine-rich repeat</keyword>
<evidence type="ECO:0000256" key="5">
    <source>
        <dbReference type="SAM" id="SignalP"/>
    </source>
</evidence>
<dbReference type="SMART" id="SM00364">
    <property type="entry name" value="LRR_BAC"/>
    <property type="match status" value="6"/>
</dbReference>
<dbReference type="Gene3D" id="3.80.10.10">
    <property type="entry name" value="Ribonuclease Inhibitor"/>
    <property type="match status" value="2"/>
</dbReference>
<dbReference type="EMBL" id="ABDC03028044">
    <property type="status" value="NOT_ANNOTATED_CDS"/>
    <property type="molecule type" value="Genomic_DNA"/>
</dbReference>
<dbReference type="Ensembl" id="ENSMICT00000002519.3">
    <property type="protein sequence ID" value="ENSMICP00000002299.2"/>
    <property type="gene ID" value="ENSMICG00000002523.3"/>
</dbReference>
<dbReference type="Pfam" id="PF13855">
    <property type="entry name" value="LRR_8"/>
    <property type="match status" value="2"/>
</dbReference>
<dbReference type="PROSITE" id="PS51450">
    <property type="entry name" value="LRR"/>
    <property type="match status" value="2"/>
</dbReference>
<keyword evidence="4" id="KW-0325">Glycoprotein</keyword>
<dbReference type="InterPro" id="IPR000483">
    <property type="entry name" value="Cys-rich_flank_reg_C"/>
</dbReference>
<evidence type="ECO:0000256" key="2">
    <source>
        <dbReference type="ARBA" id="ARBA00022729"/>
    </source>
</evidence>
<dbReference type="GO" id="GO:0050873">
    <property type="term" value="P:brown fat cell differentiation"/>
    <property type="evidence" value="ECO:0007669"/>
    <property type="project" value="Ensembl"/>
</dbReference>
<feature type="signal peptide" evidence="5">
    <location>
        <begin position="1"/>
        <end position="23"/>
    </location>
</feature>
<dbReference type="Pfam" id="PF00560">
    <property type="entry name" value="LRR_1"/>
    <property type="match status" value="2"/>
</dbReference>
<keyword evidence="2 5" id="KW-0732">Signal</keyword>
<evidence type="ECO:0000256" key="4">
    <source>
        <dbReference type="ARBA" id="ARBA00023180"/>
    </source>
</evidence>
<dbReference type="GeneTree" id="ENSGT00940000162412"/>